<keyword evidence="5 6" id="KW-0472">Membrane</keyword>
<evidence type="ECO:0000313" key="9">
    <source>
        <dbReference type="Proteomes" id="UP001522868"/>
    </source>
</evidence>
<evidence type="ECO:0000256" key="1">
    <source>
        <dbReference type="ARBA" id="ARBA00004651"/>
    </source>
</evidence>
<comment type="caution">
    <text evidence="8">The sequence shown here is derived from an EMBL/GenBank/DDBJ whole genome shotgun (WGS) entry which is preliminary data.</text>
</comment>
<sequence>MLAVAALAYGGAALAGYGTGELSIPGGGATTLLRAAVFATLAVHLGELAGARIAGPGPLPHPWGRGAALLGAAACFGQIAVLAQVSRLDLMAAYSTREGGLLLATANGFALAAAAAGPRRPAWAVAPLALVVVAEAWRAHPEAYTPEYGAALTVVHLTAASLWVGGLLYVLRTLRLRPDGDGRWRMFTRYARLAGWLYAALAATGLCSTLRRLPADVVFSTAYGRVLMAKLLLMAVVSAYALAAHRRLRRHRDPDGAAAPARAELVALAAVVAVSAVLTVVPDPHWLSLR</sequence>
<name>A0ABT0I8A3_9ACTN</name>
<dbReference type="PANTHER" id="PTHR34820">
    <property type="entry name" value="INNER MEMBRANE PROTEIN YEBZ"/>
    <property type="match status" value="1"/>
</dbReference>
<feature type="transmembrane region" description="Helical" evidence="6">
    <location>
        <begin position="99"/>
        <end position="116"/>
    </location>
</feature>
<reference evidence="8 9" key="1">
    <citation type="submission" date="2022-04" db="EMBL/GenBank/DDBJ databases">
        <title>Streptomyces sp. nov. LCR6-01 isolated from Lichen of Dirinaria sp.</title>
        <authorList>
            <person name="Kanchanasin P."/>
            <person name="Tanasupawat S."/>
            <person name="Phongsopitanun W."/>
        </authorList>
    </citation>
    <scope>NUCLEOTIDE SEQUENCE [LARGE SCALE GENOMIC DNA]</scope>
    <source>
        <strain evidence="8 9">LCR6-01</strain>
    </source>
</reference>
<dbReference type="PANTHER" id="PTHR34820:SF4">
    <property type="entry name" value="INNER MEMBRANE PROTEIN YEBZ"/>
    <property type="match status" value="1"/>
</dbReference>
<evidence type="ECO:0000256" key="4">
    <source>
        <dbReference type="ARBA" id="ARBA00022989"/>
    </source>
</evidence>
<dbReference type="InterPro" id="IPR032694">
    <property type="entry name" value="CopC/D"/>
</dbReference>
<accession>A0ABT0I8A3</accession>
<protein>
    <submittedName>
        <fullName evidence="8">CopD family protein</fullName>
    </submittedName>
</protein>
<keyword evidence="2" id="KW-1003">Cell membrane</keyword>
<evidence type="ECO:0000256" key="2">
    <source>
        <dbReference type="ARBA" id="ARBA00022475"/>
    </source>
</evidence>
<evidence type="ECO:0000256" key="3">
    <source>
        <dbReference type="ARBA" id="ARBA00022692"/>
    </source>
</evidence>
<dbReference type="EMBL" id="JALPTH010000006">
    <property type="protein sequence ID" value="MCK8677555.1"/>
    <property type="molecule type" value="Genomic_DNA"/>
</dbReference>
<keyword evidence="3 6" id="KW-0812">Transmembrane</keyword>
<gene>
    <name evidence="8" type="ORF">M1O15_09150</name>
</gene>
<dbReference type="Proteomes" id="UP001522868">
    <property type="component" value="Unassembled WGS sequence"/>
</dbReference>
<keyword evidence="9" id="KW-1185">Reference proteome</keyword>
<keyword evidence="4 6" id="KW-1133">Transmembrane helix</keyword>
<evidence type="ECO:0000256" key="6">
    <source>
        <dbReference type="SAM" id="Phobius"/>
    </source>
</evidence>
<proteinExistence type="predicted"/>
<dbReference type="InterPro" id="IPR008457">
    <property type="entry name" value="Cu-R_CopD_dom"/>
</dbReference>
<feature type="transmembrane region" description="Helical" evidence="6">
    <location>
        <begin position="223"/>
        <end position="243"/>
    </location>
</feature>
<feature type="transmembrane region" description="Helical" evidence="6">
    <location>
        <begin position="67"/>
        <end position="87"/>
    </location>
</feature>
<organism evidence="8 9">
    <name type="scientific">Streptomyces lichenis</name>
    <dbReference type="NCBI Taxonomy" id="2306967"/>
    <lineage>
        <taxon>Bacteria</taxon>
        <taxon>Bacillati</taxon>
        <taxon>Actinomycetota</taxon>
        <taxon>Actinomycetes</taxon>
        <taxon>Kitasatosporales</taxon>
        <taxon>Streptomycetaceae</taxon>
        <taxon>Streptomyces</taxon>
    </lineage>
</organism>
<evidence type="ECO:0000259" key="7">
    <source>
        <dbReference type="Pfam" id="PF05425"/>
    </source>
</evidence>
<comment type="subcellular location">
    <subcellularLocation>
        <location evidence="1">Cell membrane</location>
        <topology evidence="1">Multi-pass membrane protein</topology>
    </subcellularLocation>
</comment>
<feature type="transmembrane region" description="Helical" evidence="6">
    <location>
        <begin position="193"/>
        <end position="211"/>
    </location>
</feature>
<evidence type="ECO:0000313" key="8">
    <source>
        <dbReference type="EMBL" id="MCK8677555.1"/>
    </source>
</evidence>
<feature type="transmembrane region" description="Helical" evidence="6">
    <location>
        <begin position="31"/>
        <end position="55"/>
    </location>
</feature>
<feature type="domain" description="Copper resistance protein D" evidence="7">
    <location>
        <begin position="185"/>
        <end position="278"/>
    </location>
</feature>
<feature type="transmembrane region" description="Helical" evidence="6">
    <location>
        <begin position="263"/>
        <end position="281"/>
    </location>
</feature>
<feature type="transmembrane region" description="Helical" evidence="6">
    <location>
        <begin position="151"/>
        <end position="172"/>
    </location>
</feature>
<dbReference type="Pfam" id="PF05425">
    <property type="entry name" value="CopD"/>
    <property type="match status" value="1"/>
</dbReference>
<evidence type="ECO:0000256" key="5">
    <source>
        <dbReference type="ARBA" id="ARBA00023136"/>
    </source>
</evidence>